<proteinExistence type="predicted"/>
<reference evidence="2" key="1">
    <citation type="journal article" date="2015" name="Nat. Plants">
        <title>Genome expansion of Arabis alpina linked with retrotransposition and reduced symmetric DNA methylation.</title>
        <authorList>
            <person name="Willing E.M."/>
            <person name="Rawat V."/>
            <person name="Mandakova T."/>
            <person name="Maumus F."/>
            <person name="James G.V."/>
            <person name="Nordstroem K.J."/>
            <person name="Becker C."/>
            <person name="Warthmann N."/>
            <person name="Chica C."/>
            <person name="Szarzynska B."/>
            <person name="Zytnicki M."/>
            <person name="Albani M.C."/>
            <person name="Kiefer C."/>
            <person name="Bergonzi S."/>
            <person name="Castaings L."/>
            <person name="Mateos J.L."/>
            <person name="Berns M.C."/>
            <person name="Bujdoso N."/>
            <person name="Piofczyk T."/>
            <person name="de Lorenzo L."/>
            <person name="Barrero-Sicilia C."/>
            <person name="Mateos I."/>
            <person name="Piednoel M."/>
            <person name="Hagmann J."/>
            <person name="Chen-Min-Tao R."/>
            <person name="Iglesias-Fernandez R."/>
            <person name="Schuster S.C."/>
            <person name="Alonso-Blanco C."/>
            <person name="Roudier F."/>
            <person name="Carbonero P."/>
            <person name="Paz-Ares J."/>
            <person name="Davis S.J."/>
            <person name="Pecinka A."/>
            <person name="Quesneville H."/>
            <person name="Colot V."/>
            <person name="Lysak M.A."/>
            <person name="Weigel D."/>
            <person name="Coupland G."/>
            <person name="Schneeberger K."/>
        </authorList>
    </citation>
    <scope>NUCLEOTIDE SEQUENCE [LARGE SCALE GENOMIC DNA]</scope>
    <source>
        <strain evidence="2">cv. Pajares</strain>
    </source>
</reference>
<protein>
    <submittedName>
        <fullName evidence="1">Uncharacterized protein</fullName>
    </submittedName>
</protein>
<dbReference type="EMBL" id="CM002876">
    <property type="protein sequence ID" value="KFK25962.1"/>
    <property type="molecule type" value="Genomic_DNA"/>
</dbReference>
<name>A0A087G7W0_ARAAL</name>
<dbReference type="AlphaFoldDB" id="A0A087G7W0"/>
<dbReference type="Gramene" id="KFK25962">
    <property type="protein sequence ID" value="KFK25962"/>
    <property type="gene ID" value="AALP_AA8G185400"/>
</dbReference>
<evidence type="ECO:0000313" key="1">
    <source>
        <dbReference type="EMBL" id="KFK25962.1"/>
    </source>
</evidence>
<dbReference type="Proteomes" id="UP000029120">
    <property type="component" value="Chromosome 8"/>
</dbReference>
<evidence type="ECO:0000313" key="2">
    <source>
        <dbReference type="Proteomes" id="UP000029120"/>
    </source>
</evidence>
<organism evidence="1 2">
    <name type="scientific">Arabis alpina</name>
    <name type="common">Alpine rock-cress</name>
    <dbReference type="NCBI Taxonomy" id="50452"/>
    <lineage>
        <taxon>Eukaryota</taxon>
        <taxon>Viridiplantae</taxon>
        <taxon>Streptophyta</taxon>
        <taxon>Embryophyta</taxon>
        <taxon>Tracheophyta</taxon>
        <taxon>Spermatophyta</taxon>
        <taxon>Magnoliopsida</taxon>
        <taxon>eudicotyledons</taxon>
        <taxon>Gunneridae</taxon>
        <taxon>Pentapetalae</taxon>
        <taxon>rosids</taxon>
        <taxon>malvids</taxon>
        <taxon>Brassicales</taxon>
        <taxon>Brassicaceae</taxon>
        <taxon>Arabideae</taxon>
        <taxon>Arabis</taxon>
    </lineage>
</organism>
<gene>
    <name evidence="1" type="ordered locus">AALP_Aa8g185400</name>
</gene>
<accession>A0A087G7W0</accession>
<sequence>MLHSTLDLLFGDKVRSSSLDRRMYVVDELISHAVVRRIYPCCKGSG</sequence>
<keyword evidence="2" id="KW-1185">Reference proteome</keyword>